<evidence type="ECO:0000256" key="9">
    <source>
        <dbReference type="ARBA" id="ARBA00022737"/>
    </source>
</evidence>
<dbReference type="Pfam" id="PF00132">
    <property type="entry name" value="Hexapep"/>
    <property type="match status" value="1"/>
</dbReference>
<evidence type="ECO:0000313" key="15">
    <source>
        <dbReference type="EMBL" id="RHJ83992.1"/>
    </source>
</evidence>
<sequence length="223" mass="24495">MAFFRDVHEDIQTVLKKDPAARNSIEVLLCYPGVWALIFHKPAHSLYKHKVKLLARIISQFARWLTGVEIHPGATIGRRCFIDHGMAVVIGETTEIGDDVTLYQGVTLGGTGKDTGKRHPTIGNRVIVSSGARVLGPFKVGDDVKIGAGSIVLNEIPPGCTVVGIPGKIVKRYGESTEDLNQVNLPDPVATELECLRRRIVMLENKLNQLNKQNQKGNEDENI</sequence>
<evidence type="ECO:0000313" key="16">
    <source>
        <dbReference type="Proteomes" id="UP000284841"/>
    </source>
</evidence>
<evidence type="ECO:0000256" key="7">
    <source>
        <dbReference type="ARBA" id="ARBA00022605"/>
    </source>
</evidence>
<dbReference type="RefSeq" id="WP_118336530.1">
    <property type="nucleotide sequence ID" value="NZ_AP025567.1"/>
</dbReference>
<evidence type="ECO:0000256" key="11">
    <source>
        <dbReference type="ARBA" id="ARBA00023315"/>
    </source>
</evidence>
<proteinExistence type="inferred from homology"/>
<evidence type="ECO:0000256" key="6">
    <source>
        <dbReference type="ARBA" id="ARBA00022490"/>
    </source>
</evidence>
<evidence type="ECO:0000256" key="8">
    <source>
        <dbReference type="ARBA" id="ARBA00022679"/>
    </source>
</evidence>
<dbReference type="NCBIfam" id="TIGR01172">
    <property type="entry name" value="cysE"/>
    <property type="match status" value="1"/>
</dbReference>
<evidence type="ECO:0000256" key="14">
    <source>
        <dbReference type="SAM" id="Coils"/>
    </source>
</evidence>
<keyword evidence="10" id="KW-0198">Cysteine biosynthesis</keyword>
<dbReference type="STRING" id="1776384.GCA_900086585_00354"/>
<keyword evidence="6" id="KW-0963">Cytoplasm</keyword>
<dbReference type="GO" id="GO:0006535">
    <property type="term" value="P:cysteine biosynthetic process from serine"/>
    <property type="evidence" value="ECO:0007669"/>
    <property type="project" value="InterPro"/>
</dbReference>
<dbReference type="FunFam" id="2.160.10.10:FF:000007">
    <property type="entry name" value="Serine acetyltransferase"/>
    <property type="match status" value="1"/>
</dbReference>
<keyword evidence="16" id="KW-1185">Reference proteome</keyword>
<dbReference type="InterPro" id="IPR042122">
    <property type="entry name" value="Ser_AcTrfase_N_sf"/>
</dbReference>
<dbReference type="Gene3D" id="2.160.10.10">
    <property type="entry name" value="Hexapeptide repeat proteins"/>
    <property type="match status" value="1"/>
</dbReference>
<dbReference type="Gene3D" id="1.10.3130.10">
    <property type="entry name" value="serine acetyltransferase, domain 1"/>
    <property type="match status" value="1"/>
</dbReference>
<dbReference type="InterPro" id="IPR053376">
    <property type="entry name" value="Serine_acetyltransferase"/>
</dbReference>
<dbReference type="InterPro" id="IPR011004">
    <property type="entry name" value="Trimer_LpxA-like_sf"/>
</dbReference>
<comment type="catalytic activity">
    <reaction evidence="12 13">
        <text>L-serine + acetyl-CoA = O-acetyl-L-serine + CoA</text>
        <dbReference type="Rhea" id="RHEA:24560"/>
        <dbReference type="ChEBI" id="CHEBI:33384"/>
        <dbReference type="ChEBI" id="CHEBI:57287"/>
        <dbReference type="ChEBI" id="CHEBI:57288"/>
        <dbReference type="ChEBI" id="CHEBI:58340"/>
        <dbReference type="EC" id="2.3.1.30"/>
    </reaction>
</comment>
<dbReference type="FunFam" id="1.10.3130.10:FF:000003">
    <property type="entry name" value="Serine acetyltransferase"/>
    <property type="match status" value="1"/>
</dbReference>
<evidence type="ECO:0000256" key="2">
    <source>
        <dbReference type="ARBA" id="ARBA00004876"/>
    </source>
</evidence>
<keyword evidence="11 13" id="KW-0012">Acyltransferase</keyword>
<evidence type="ECO:0000256" key="4">
    <source>
        <dbReference type="ARBA" id="ARBA00013266"/>
    </source>
</evidence>
<comment type="subcellular location">
    <subcellularLocation>
        <location evidence="1">Cytoplasm</location>
    </subcellularLocation>
</comment>
<comment type="pathway">
    <text evidence="2">Amino-acid biosynthesis; L-cysteine biosynthesis; L-cysteine from L-serine: step 1/2.</text>
</comment>
<protein>
    <recommendedName>
        <fullName evidence="5 13">Serine acetyltransferase</fullName>
        <ecNumber evidence="4 13">2.3.1.30</ecNumber>
    </recommendedName>
</protein>
<dbReference type="CDD" id="cd03354">
    <property type="entry name" value="LbH_SAT"/>
    <property type="match status" value="1"/>
</dbReference>
<evidence type="ECO:0000256" key="1">
    <source>
        <dbReference type="ARBA" id="ARBA00004496"/>
    </source>
</evidence>
<keyword evidence="14" id="KW-0175">Coiled coil</keyword>
<evidence type="ECO:0000256" key="12">
    <source>
        <dbReference type="ARBA" id="ARBA00049486"/>
    </source>
</evidence>
<dbReference type="NCBIfam" id="NF041874">
    <property type="entry name" value="EPS_EpsC"/>
    <property type="match status" value="1"/>
</dbReference>
<dbReference type="InterPro" id="IPR005881">
    <property type="entry name" value="Ser_O-AcTrfase"/>
</dbReference>
<dbReference type="PIRSF" id="PIRSF000441">
    <property type="entry name" value="CysE"/>
    <property type="match status" value="1"/>
</dbReference>
<organism evidence="15 16">
    <name type="scientific">Emergencia timonensis</name>
    <dbReference type="NCBI Taxonomy" id="1776384"/>
    <lineage>
        <taxon>Bacteria</taxon>
        <taxon>Bacillati</taxon>
        <taxon>Bacillota</taxon>
        <taxon>Clostridia</taxon>
        <taxon>Peptostreptococcales</taxon>
        <taxon>Anaerovoracaceae</taxon>
        <taxon>Emergencia</taxon>
    </lineage>
</organism>
<evidence type="ECO:0000256" key="13">
    <source>
        <dbReference type="PIRNR" id="PIRNR000441"/>
    </source>
</evidence>
<dbReference type="SUPFAM" id="SSF51161">
    <property type="entry name" value="Trimeric LpxA-like enzymes"/>
    <property type="match status" value="1"/>
</dbReference>
<keyword evidence="8 13" id="KW-0808">Transferase</keyword>
<name>A0A415DUU4_9FIRM</name>
<comment type="similarity">
    <text evidence="3 13">Belongs to the transferase hexapeptide repeat family.</text>
</comment>
<dbReference type="PANTHER" id="PTHR42811">
    <property type="entry name" value="SERINE ACETYLTRANSFERASE"/>
    <property type="match status" value="1"/>
</dbReference>
<reference evidence="15 16" key="1">
    <citation type="submission" date="2018-08" db="EMBL/GenBank/DDBJ databases">
        <title>A genome reference for cultivated species of the human gut microbiota.</title>
        <authorList>
            <person name="Zou Y."/>
            <person name="Xue W."/>
            <person name="Luo G."/>
        </authorList>
    </citation>
    <scope>NUCLEOTIDE SEQUENCE [LARGE SCALE GENOMIC DNA]</scope>
    <source>
        <strain evidence="15 16">AM07-24</strain>
    </source>
</reference>
<dbReference type="InterPro" id="IPR001451">
    <property type="entry name" value="Hexapep"/>
</dbReference>
<evidence type="ECO:0000256" key="10">
    <source>
        <dbReference type="ARBA" id="ARBA00023192"/>
    </source>
</evidence>
<gene>
    <name evidence="15" type="primary">cysE</name>
    <name evidence="15" type="ORF">DW099_17470</name>
</gene>
<keyword evidence="7" id="KW-0028">Amino-acid biosynthesis</keyword>
<dbReference type="AlphaFoldDB" id="A0A415DUU4"/>
<dbReference type="OrthoDB" id="9801456at2"/>
<evidence type="ECO:0000256" key="3">
    <source>
        <dbReference type="ARBA" id="ARBA00007274"/>
    </source>
</evidence>
<dbReference type="EC" id="2.3.1.30" evidence="4 13"/>
<dbReference type="GO" id="GO:0005737">
    <property type="term" value="C:cytoplasm"/>
    <property type="evidence" value="ECO:0007669"/>
    <property type="project" value="UniProtKB-SubCell"/>
</dbReference>
<feature type="coiled-coil region" evidence="14">
    <location>
        <begin position="193"/>
        <end position="220"/>
    </location>
</feature>
<dbReference type="GO" id="GO:0009001">
    <property type="term" value="F:serine O-acetyltransferase activity"/>
    <property type="evidence" value="ECO:0007669"/>
    <property type="project" value="UniProtKB-EC"/>
</dbReference>
<keyword evidence="9" id="KW-0677">Repeat</keyword>
<dbReference type="Proteomes" id="UP000284841">
    <property type="component" value="Unassembled WGS sequence"/>
</dbReference>
<dbReference type="EMBL" id="QRMS01000007">
    <property type="protein sequence ID" value="RHJ83992.1"/>
    <property type="molecule type" value="Genomic_DNA"/>
</dbReference>
<evidence type="ECO:0000256" key="5">
    <source>
        <dbReference type="ARBA" id="ARBA00018522"/>
    </source>
</evidence>
<dbReference type="InterPro" id="IPR045304">
    <property type="entry name" value="LbH_SAT"/>
</dbReference>
<accession>A0A415DUU4</accession>
<dbReference type="UniPathway" id="UPA00136">
    <property type="reaction ID" value="UER00199"/>
</dbReference>
<comment type="caution">
    <text evidence="15">The sequence shown here is derived from an EMBL/GenBank/DDBJ whole genome shotgun (WGS) entry which is preliminary data.</text>
</comment>